<dbReference type="EMBL" id="JAGKQM010000019">
    <property type="protein sequence ID" value="KAH0858579.1"/>
    <property type="molecule type" value="Genomic_DNA"/>
</dbReference>
<evidence type="ECO:0008006" key="3">
    <source>
        <dbReference type="Google" id="ProtNLM"/>
    </source>
</evidence>
<reference evidence="1 2" key="1">
    <citation type="submission" date="2021-05" db="EMBL/GenBank/DDBJ databases">
        <title>Genome Assembly of Synthetic Allotetraploid Brassica napus Reveals Homoeologous Exchanges between Subgenomes.</title>
        <authorList>
            <person name="Davis J.T."/>
        </authorList>
    </citation>
    <scope>NUCLEOTIDE SEQUENCE [LARGE SCALE GENOMIC DNA]</scope>
    <source>
        <strain evidence="2">cv. Da-Ae</strain>
        <tissue evidence="1">Seedling</tissue>
    </source>
</reference>
<evidence type="ECO:0000313" key="2">
    <source>
        <dbReference type="Proteomes" id="UP000824890"/>
    </source>
</evidence>
<evidence type="ECO:0000313" key="1">
    <source>
        <dbReference type="EMBL" id="KAH0858579.1"/>
    </source>
</evidence>
<protein>
    <recommendedName>
        <fullName evidence="3">F-box domain-containing protein</fullName>
    </recommendedName>
</protein>
<accession>A0ABQ7XRQ1</accession>
<proteinExistence type="predicted"/>
<organism evidence="1 2">
    <name type="scientific">Brassica napus</name>
    <name type="common">Rape</name>
    <dbReference type="NCBI Taxonomy" id="3708"/>
    <lineage>
        <taxon>Eukaryota</taxon>
        <taxon>Viridiplantae</taxon>
        <taxon>Streptophyta</taxon>
        <taxon>Embryophyta</taxon>
        <taxon>Tracheophyta</taxon>
        <taxon>Spermatophyta</taxon>
        <taxon>Magnoliopsida</taxon>
        <taxon>eudicotyledons</taxon>
        <taxon>Gunneridae</taxon>
        <taxon>Pentapetalae</taxon>
        <taxon>rosids</taxon>
        <taxon>malvids</taxon>
        <taxon>Brassicales</taxon>
        <taxon>Brassicaceae</taxon>
        <taxon>Brassiceae</taxon>
        <taxon>Brassica</taxon>
    </lineage>
</organism>
<name>A0ABQ7XRQ1_BRANA</name>
<comment type="caution">
    <text evidence="1">The sequence shown here is derived from an EMBL/GenBank/DDBJ whole genome shotgun (WGS) entry which is preliminary data.</text>
</comment>
<sequence>MAERNWLVSLEDLPSHLILEVLTSGRLNAVDLLSLELTSEVFGGSSGLSYPLKFRSLQHGRLVVRRGPPTDSEDRGVFMIYDRWFRLPRSVLGGLLIFT</sequence>
<gene>
    <name evidence="1" type="ORF">HID58_086840</name>
</gene>
<keyword evidence="2" id="KW-1185">Reference proteome</keyword>
<dbReference type="Proteomes" id="UP000824890">
    <property type="component" value="Unassembled WGS sequence"/>
</dbReference>